<name>A0AA88E491_FICCA</name>
<evidence type="ECO:0000256" key="1">
    <source>
        <dbReference type="SAM" id="MobiDB-lite"/>
    </source>
</evidence>
<gene>
    <name evidence="2" type="ORF">TIFTF001_035150</name>
</gene>
<dbReference type="Proteomes" id="UP001187192">
    <property type="component" value="Unassembled WGS sequence"/>
</dbReference>
<comment type="caution">
    <text evidence="2">The sequence shown here is derived from an EMBL/GenBank/DDBJ whole genome shotgun (WGS) entry which is preliminary data.</text>
</comment>
<dbReference type="AlphaFoldDB" id="A0AA88E491"/>
<reference evidence="2" key="1">
    <citation type="submission" date="2023-07" db="EMBL/GenBank/DDBJ databases">
        <title>draft genome sequence of fig (Ficus carica).</title>
        <authorList>
            <person name="Takahashi T."/>
            <person name="Nishimura K."/>
        </authorList>
    </citation>
    <scope>NUCLEOTIDE SEQUENCE</scope>
</reference>
<accession>A0AA88E491</accession>
<dbReference type="EMBL" id="BTGU01000285">
    <property type="protein sequence ID" value="GMN66070.1"/>
    <property type="molecule type" value="Genomic_DNA"/>
</dbReference>
<dbReference type="Gramene" id="FCD_00028525-RA">
    <property type="protein sequence ID" value="FCD_00028525-RA:cds"/>
    <property type="gene ID" value="FCD_00028525"/>
</dbReference>
<keyword evidence="3" id="KW-1185">Reference proteome</keyword>
<protein>
    <submittedName>
        <fullName evidence="2">Uncharacterized protein</fullName>
    </submittedName>
</protein>
<sequence>MPKRTTPTTTREEPRRRKTMEMEIETETEKSMDVNGRGRIWQEVVNNSNNNNKRVVLIPAENLVPDKWSGVQWTEVQVQWSEVQVEINIMKKERRKIARELMFGTRAAEKRRNGLPPLRKMNSLLRSDRDGFDPEALLHVRSQR</sequence>
<proteinExistence type="predicted"/>
<feature type="region of interest" description="Disordered" evidence="1">
    <location>
        <begin position="111"/>
        <end position="130"/>
    </location>
</feature>
<evidence type="ECO:0000313" key="3">
    <source>
        <dbReference type="Proteomes" id="UP001187192"/>
    </source>
</evidence>
<organism evidence="2 3">
    <name type="scientific">Ficus carica</name>
    <name type="common">Common fig</name>
    <dbReference type="NCBI Taxonomy" id="3494"/>
    <lineage>
        <taxon>Eukaryota</taxon>
        <taxon>Viridiplantae</taxon>
        <taxon>Streptophyta</taxon>
        <taxon>Embryophyta</taxon>
        <taxon>Tracheophyta</taxon>
        <taxon>Spermatophyta</taxon>
        <taxon>Magnoliopsida</taxon>
        <taxon>eudicotyledons</taxon>
        <taxon>Gunneridae</taxon>
        <taxon>Pentapetalae</taxon>
        <taxon>rosids</taxon>
        <taxon>fabids</taxon>
        <taxon>Rosales</taxon>
        <taxon>Moraceae</taxon>
        <taxon>Ficeae</taxon>
        <taxon>Ficus</taxon>
    </lineage>
</organism>
<evidence type="ECO:0000313" key="2">
    <source>
        <dbReference type="EMBL" id="GMN66070.1"/>
    </source>
</evidence>